<dbReference type="RefSeq" id="WP_002843968.1">
    <property type="nucleotide sequence ID" value="NZ_ADJN01000051.1"/>
</dbReference>
<name>D3MSL7_9FIRM</name>
<feature type="domain" description="Ig-like" evidence="2">
    <location>
        <begin position="74"/>
        <end position="128"/>
    </location>
</feature>
<feature type="compositionally biased region" description="Low complexity" evidence="1">
    <location>
        <begin position="178"/>
        <end position="190"/>
    </location>
</feature>
<dbReference type="InterPro" id="IPR022038">
    <property type="entry name" value="Ig-like_bact"/>
</dbReference>
<feature type="non-terminal residue" evidence="3">
    <location>
        <position position="283"/>
    </location>
</feature>
<gene>
    <name evidence="3" type="ORF">HMPREF0631_1909</name>
</gene>
<dbReference type="Proteomes" id="UP000004206">
    <property type="component" value="Unassembled WGS sequence"/>
</dbReference>
<organism evidence="3 4">
    <name type="scientific">Peptostreptococcus anaerobius 653-L</name>
    <dbReference type="NCBI Taxonomy" id="596329"/>
    <lineage>
        <taxon>Bacteria</taxon>
        <taxon>Bacillati</taxon>
        <taxon>Bacillota</taxon>
        <taxon>Clostridia</taxon>
        <taxon>Peptostreptococcales</taxon>
        <taxon>Peptostreptococcaceae</taxon>
        <taxon>Peptostreptococcus</taxon>
    </lineage>
</organism>
<evidence type="ECO:0000256" key="1">
    <source>
        <dbReference type="SAM" id="MobiDB-lite"/>
    </source>
</evidence>
<dbReference type="OrthoDB" id="1698539at2"/>
<keyword evidence="4" id="KW-1185">Reference proteome</keyword>
<dbReference type="Pfam" id="PF07523">
    <property type="entry name" value="Big_3"/>
    <property type="match status" value="1"/>
</dbReference>
<accession>D3MSL7</accession>
<evidence type="ECO:0000313" key="4">
    <source>
        <dbReference type="Proteomes" id="UP000004206"/>
    </source>
</evidence>
<feature type="non-terminal residue" evidence="3">
    <location>
        <position position="1"/>
    </location>
</feature>
<reference evidence="3 4" key="1">
    <citation type="submission" date="2010-01" db="EMBL/GenBank/DDBJ databases">
        <authorList>
            <person name="Dodson R."/>
            <person name="Madupu R."/>
            <person name="Durkin A.S."/>
            <person name="Torralba M."/>
            <person name="Methe B."/>
            <person name="Sutton G.G."/>
            <person name="Strausberg R.L."/>
            <person name="Nelson K.E."/>
        </authorList>
    </citation>
    <scope>NUCLEOTIDE SEQUENCE [LARGE SCALE GENOMIC DNA]</scope>
    <source>
        <strain evidence="3 4">653-L</strain>
    </source>
</reference>
<sequence length="283" mass="30860">NGLYGKSYAVFKDSKLAKDKFPTPEAADNFKEAKWNVEKPWDQAITKNAEFKASAISSVFDKTNVTKIEVIQDPTKMTYTEGEKPAHDGIKVKLTDKNGNTVEIGKDQLAGYGVTVTPAEDKDLTVKDNNDKPFVAKVNGKDAQGKAKELTANSKNKITVNPQQSNEDVIPYVPANKTEPTNPNDTNVPTTDKDGKAVDKTKYDIVAFKVTDADKTKGSLTLGKLDKQQVISVLVKKGSKWEKVTVPTINVTDSKTTKANGYKPSIPATTEAVVNGKVYEAQF</sequence>
<proteinExistence type="predicted"/>
<evidence type="ECO:0000259" key="2">
    <source>
        <dbReference type="Pfam" id="PF07523"/>
    </source>
</evidence>
<evidence type="ECO:0000313" key="3">
    <source>
        <dbReference type="EMBL" id="EFD04875.1"/>
    </source>
</evidence>
<comment type="caution">
    <text evidence="3">The sequence shown here is derived from an EMBL/GenBank/DDBJ whole genome shotgun (WGS) entry which is preliminary data.</text>
</comment>
<feature type="region of interest" description="Disordered" evidence="1">
    <location>
        <begin position="174"/>
        <end position="195"/>
    </location>
</feature>
<dbReference type="EMBL" id="ADJN01000051">
    <property type="protein sequence ID" value="EFD04875.1"/>
    <property type="molecule type" value="Genomic_DNA"/>
</dbReference>
<dbReference type="Gene3D" id="2.60.40.3630">
    <property type="match status" value="1"/>
</dbReference>
<protein>
    <recommendedName>
        <fullName evidence="2">Ig-like domain-containing protein</fullName>
    </recommendedName>
</protein>
<dbReference type="GeneID" id="79842942"/>
<dbReference type="AlphaFoldDB" id="D3MSL7"/>